<comment type="function">
    <text evidence="8">Nucleotidyltransferase involved in the post-translational modification of proteins. It can catalyze the addition of adenosine monophosphate (AMP) or uridine monophosphate (UMP) to a protein, resulting in modifications known as AMPylation and UMPylation.</text>
</comment>
<comment type="catalytic activity">
    <reaction evidence="8">
        <text>L-tyrosyl-[protein] + UTP = O-(5'-uridylyl)-L-tyrosyl-[protein] + diphosphate</text>
        <dbReference type="Rhea" id="RHEA:83887"/>
        <dbReference type="Rhea" id="RHEA-COMP:10136"/>
        <dbReference type="Rhea" id="RHEA-COMP:20238"/>
        <dbReference type="ChEBI" id="CHEBI:33019"/>
        <dbReference type="ChEBI" id="CHEBI:46398"/>
        <dbReference type="ChEBI" id="CHEBI:46858"/>
        <dbReference type="ChEBI" id="CHEBI:90602"/>
    </reaction>
</comment>
<feature type="binding site" evidence="8">
    <location>
        <position position="172"/>
    </location>
    <ligand>
        <name>ATP</name>
        <dbReference type="ChEBI" id="CHEBI:30616"/>
    </ligand>
</feature>
<comment type="catalytic activity">
    <reaction evidence="8">
        <text>L-threonyl-[protein] + ATP = 3-O-(5'-adenylyl)-L-threonyl-[protein] + diphosphate</text>
        <dbReference type="Rhea" id="RHEA:54292"/>
        <dbReference type="Rhea" id="RHEA-COMP:11060"/>
        <dbReference type="Rhea" id="RHEA-COMP:13847"/>
        <dbReference type="ChEBI" id="CHEBI:30013"/>
        <dbReference type="ChEBI" id="CHEBI:30616"/>
        <dbReference type="ChEBI" id="CHEBI:33019"/>
        <dbReference type="ChEBI" id="CHEBI:138113"/>
        <dbReference type="EC" id="2.7.7.108"/>
    </reaction>
</comment>
<dbReference type="OrthoDB" id="9776281at2"/>
<dbReference type="GO" id="GO:0030145">
    <property type="term" value="F:manganese ion binding"/>
    <property type="evidence" value="ECO:0007669"/>
    <property type="project" value="UniProtKB-UniRule"/>
</dbReference>
<name>A0A521FFU4_9RHOB</name>
<comment type="catalytic activity">
    <reaction evidence="8">
        <text>L-histidyl-[protein] + UTP = N(tele)-(5'-uridylyl)-L-histidyl-[protein] + diphosphate</text>
        <dbReference type="Rhea" id="RHEA:83891"/>
        <dbReference type="Rhea" id="RHEA-COMP:9745"/>
        <dbReference type="Rhea" id="RHEA-COMP:20239"/>
        <dbReference type="ChEBI" id="CHEBI:29979"/>
        <dbReference type="ChEBI" id="CHEBI:33019"/>
        <dbReference type="ChEBI" id="CHEBI:46398"/>
        <dbReference type="ChEBI" id="CHEBI:233474"/>
    </reaction>
</comment>
<evidence type="ECO:0000256" key="6">
    <source>
        <dbReference type="ARBA" id="ARBA00022840"/>
    </source>
</evidence>
<dbReference type="Pfam" id="PF02696">
    <property type="entry name" value="SelO"/>
    <property type="match status" value="1"/>
</dbReference>
<evidence type="ECO:0000256" key="8">
    <source>
        <dbReference type="HAMAP-Rule" id="MF_00692"/>
    </source>
</evidence>
<feature type="binding site" evidence="8">
    <location>
        <position position="121"/>
    </location>
    <ligand>
        <name>ATP</name>
        <dbReference type="ChEBI" id="CHEBI:30616"/>
    </ligand>
</feature>
<feature type="binding site" evidence="8">
    <location>
        <position position="109"/>
    </location>
    <ligand>
        <name>ATP</name>
        <dbReference type="ChEBI" id="CHEBI:30616"/>
    </ligand>
</feature>
<dbReference type="PANTHER" id="PTHR32057">
    <property type="entry name" value="PROTEIN ADENYLYLTRANSFERASE SELO, MITOCHONDRIAL"/>
    <property type="match status" value="1"/>
</dbReference>
<dbReference type="InterPro" id="IPR003846">
    <property type="entry name" value="SelO"/>
</dbReference>
<feature type="binding site" evidence="8">
    <location>
        <position position="88"/>
    </location>
    <ligand>
        <name>ATP</name>
        <dbReference type="ChEBI" id="CHEBI:30616"/>
    </ligand>
</feature>
<evidence type="ECO:0000313" key="10">
    <source>
        <dbReference type="Proteomes" id="UP000316030"/>
    </source>
</evidence>
<feature type="binding site" evidence="8">
    <location>
        <position position="179"/>
    </location>
    <ligand>
        <name>ATP</name>
        <dbReference type="ChEBI" id="CHEBI:30616"/>
    </ligand>
</feature>
<gene>
    <name evidence="8" type="primary">ydiU</name>
    <name evidence="8" type="synonym">selO</name>
    <name evidence="9" type="ORF">SAMN06265173_12912</name>
</gene>
<dbReference type="GO" id="GO:0070733">
    <property type="term" value="F:AMPylase activity"/>
    <property type="evidence" value="ECO:0007669"/>
    <property type="project" value="UniProtKB-EC"/>
</dbReference>
<feature type="binding site" evidence="8">
    <location>
        <position position="245"/>
    </location>
    <ligand>
        <name>Mg(2+)</name>
        <dbReference type="ChEBI" id="CHEBI:18420"/>
    </ligand>
</feature>
<protein>
    <recommendedName>
        <fullName evidence="8">Protein nucleotidyltransferase YdiU</fullName>
        <ecNumber evidence="8">2.7.7.-</ecNumber>
    </recommendedName>
    <alternativeName>
        <fullName evidence="8">Protein adenylyltransferase YdiU</fullName>
        <ecNumber evidence="8">2.7.7.108</ecNumber>
    </alternativeName>
    <alternativeName>
        <fullName evidence="8">Protein uridylyltransferase YdiU</fullName>
        <ecNumber evidence="8">2.7.7.-</ecNumber>
    </alternativeName>
</protein>
<dbReference type="GO" id="GO:0000287">
    <property type="term" value="F:magnesium ion binding"/>
    <property type="evidence" value="ECO:0007669"/>
    <property type="project" value="UniProtKB-UniRule"/>
</dbReference>
<evidence type="ECO:0000256" key="7">
    <source>
        <dbReference type="ARBA" id="ARBA00022842"/>
    </source>
</evidence>
<comment type="cofactor">
    <cofactor evidence="8">
        <name>Mg(2+)</name>
        <dbReference type="ChEBI" id="CHEBI:18420"/>
    </cofactor>
    <cofactor evidence="8">
        <name>Mn(2+)</name>
        <dbReference type="ChEBI" id="CHEBI:29035"/>
    </cofactor>
</comment>
<comment type="catalytic activity">
    <reaction evidence="8">
        <text>L-tyrosyl-[protein] + ATP = O-(5'-adenylyl)-L-tyrosyl-[protein] + diphosphate</text>
        <dbReference type="Rhea" id="RHEA:54288"/>
        <dbReference type="Rhea" id="RHEA-COMP:10136"/>
        <dbReference type="Rhea" id="RHEA-COMP:13846"/>
        <dbReference type="ChEBI" id="CHEBI:30616"/>
        <dbReference type="ChEBI" id="CHEBI:33019"/>
        <dbReference type="ChEBI" id="CHEBI:46858"/>
        <dbReference type="ChEBI" id="CHEBI:83624"/>
        <dbReference type="EC" id="2.7.7.108"/>
    </reaction>
</comment>
<keyword evidence="6 8" id="KW-0067">ATP-binding</keyword>
<dbReference type="RefSeq" id="WP_142494451.1">
    <property type="nucleotide sequence ID" value="NZ_FXTO01000029.1"/>
</dbReference>
<evidence type="ECO:0000313" key="9">
    <source>
        <dbReference type="EMBL" id="SMO95057.1"/>
    </source>
</evidence>
<dbReference type="AlphaFoldDB" id="A0A521FFU4"/>
<keyword evidence="7 8" id="KW-0460">Magnesium</keyword>
<dbReference type="NCBIfam" id="NF000658">
    <property type="entry name" value="PRK00029.1"/>
    <property type="match status" value="1"/>
</dbReference>
<evidence type="ECO:0000256" key="1">
    <source>
        <dbReference type="ARBA" id="ARBA00009747"/>
    </source>
</evidence>
<sequence length="473" mass="52182">MTILIPFDNSYATLPPRFYTRQHPTPVAAPTLLAFNEALAADLGITPGTPPEMAQVFAGNLVPEGAAPLAQAYAGHQFGGFSPQLGDGRAILLGEVVDPYGHRRDIQLKGSGPTPYSRRGDGRAWLGPVLREYLLSEAMFALGIPTTRALAAVTTGETILRERKLPGAILTRVAASHIRVGTFQYFAARRDTEALQTLFDYTRQRHYPETETALEFLNAVIVRQIDLVVKWLSVGFIHGVMNTDNTSLSGETIDYGPAAFMDSYHPVTVYSSIDQHGRYAYDNQANILAWNMAQLATSLVPLMPATDEAIKTFTDAIHGMADQIKTAWLQAFGQKIGLAHATPEDEPLITDLLSMMADNQADFTNTFRALATNTAARDQFTNPAAFDVWEPRWQARLQRETDTAQRMQAVNPAFIPRNHRVEQMIQAAEQGDMAPFHRLLTVLATPFSDQPQAQDLTRPPMPQEVVQQTFCGT</sequence>
<feature type="binding site" evidence="8">
    <location>
        <position position="89"/>
    </location>
    <ligand>
        <name>ATP</name>
        <dbReference type="ChEBI" id="CHEBI:30616"/>
    </ligand>
</feature>
<proteinExistence type="inferred from homology"/>
<dbReference type="EC" id="2.7.7.108" evidence="8"/>
<keyword evidence="5 8" id="KW-0547">Nucleotide-binding</keyword>
<keyword evidence="2 8" id="KW-0808">Transferase</keyword>
<evidence type="ECO:0000256" key="5">
    <source>
        <dbReference type="ARBA" id="ARBA00022741"/>
    </source>
</evidence>
<dbReference type="EC" id="2.7.7.-" evidence="8"/>
<reference evidence="9 10" key="1">
    <citation type="submission" date="2017-05" db="EMBL/GenBank/DDBJ databases">
        <authorList>
            <person name="Varghese N."/>
            <person name="Submissions S."/>
        </authorList>
    </citation>
    <scope>NUCLEOTIDE SEQUENCE [LARGE SCALE GENOMIC DNA]</scope>
    <source>
        <strain evidence="9 10">DSM 29506</strain>
    </source>
</reference>
<keyword evidence="10" id="KW-1185">Reference proteome</keyword>
<feature type="binding site" evidence="8">
    <location>
        <position position="254"/>
    </location>
    <ligand>
        <name>ATP</name>
        <dbReference type="ChEBI" id="CHEBI:30616"/>
    </ligand>
</feature>
<evidence type="ECO:0000256" key="2">
    <source>
        <dbReference type="ARBA" id="ARBA00022679"/>
    </source>
</evidence>
<dbReference type="GO" id="GO:0005524">
    <property type="term" value="F:ATP binding"/>
    <property type="evidence" value="ECO:0007669"/>
    <property type="project" value="UniProtKB-UniRule"/>
</dbReference>
<keyword evidence="4 8" id="KW-0479">Metal-binding</keyword>
<evidence type="ECO:0000256" key="4">
    <source>
        <dbReference type="ARBA" id="ARBA00022723"/>
    </source>
</evidence>
<dbReference type="Proteomes" id="UP000316030">
    <property type="component" value="Unassembled WGS sequence"/>
</dbReference>
<feature type="binding site" evidence="8">
    <location>
        <position position="254"/>
    </location>
    <ligand>
        <name>Mg(2+)</name>
        <dbReference type="ChEBI" id="CHEBI:18420"/>
    </ligand>
</feature>
<comment type="catalytic activity">
    <reaction evidence="8">
        <text>L-seryl-[protein] + UTP = O-(5'-uridylyl)-L-seryl-[protein] + diphosphate</text>
        <dbReference type="Rhea" id="RHEA:64604"/>
        <dbReference type="Rhea" id="RHEA-COMP:9863"/>
        <dbReference type="Rhea" id="RHEA-COMP:16635"/>
        <dbReference type="ChEBI" id="CHEBI:29999"/>
        <dbReference type="ChEBI" id="CHEBI:33019"/>
        <dbReference type="ChEBI" id="CHEBI:46398"/>
        <dbReference type="ChEBI" id="CHEBI:156051"/>
    </reaction>
</comment>
<feature type="binding site" evidence="8">
    <location>
        <position position="86"/>
    </location>
    <ligand>
        <name>ATP</name>
        <dbReference type="ChEBI" id="CHEBI:30616"/>
    </ligand>
</feature>
<dbReference type="PANTHER" id="PTHR32057:SF14">
    <property type="entry name" value="PROTEIN ADENYLYLTRANSFERASE SELO, MITOCHONDRIAL"/>
    <property type="match status" value="1"/>
</dbReference>
<keyword evidence="3 8" id="KW-0548">Nucleotidyltransferase</keyword>
<comment type="similarity">
    <text evidence="1 8">Belongs to the SELO family.</text>
</comment>
<comment type="catalytic activity">
    <reaction evidence="8">
        <text>L-seryl-[protein] + ATP = 3-O-(5'-adenylyl)-L-seryl-[protein] + diphosphate</text>
        <dbReference type="Rhea" id="RHEA:58120"/>
        <dbReference type="Rhea" id="RHEA-COMP:9863"/>
        <dbReference type="Rhea" id="RHEA-COMP:15073"/>
        <dbReference type="ChEBI" id="CHEBI:29999"/>
        <dbReference type="ChEBI" id="CHEBI:30616"/>
        <dbReference type="ChEBI" id="CHEBI:33019"/>
        <dbReference type="ChEBI" id="CHEBI:142516"/>
        <dbReference type="EC" id="2.7.7.108"/>
    </reaction>
</comment>
<dbReference type="EMBL" id="FXTO01000029">
    <property type="protein sequence ID" value="SMO95057.1"/>
    <property type="molecule type" value="Genomic_DNA"/>
</dbReference>
<keyword evidence="8" id="KW-0464">Manganese</keyword>
<feature type="binding site" evidence="8">
    <location>
        <position position="122"/>
    </location>
    <ligand>
        <name>ATP</name>
        <dbReference type="ChEBI" id="CHEBI:30616"/>
    </ligand>
</feature>
<evidence type="ECO:0000256" key="3">
    <source>
        <dbReference type="ARBA" id="ARBA00022695"/>
    </source>
</evidence>
<organism evidence="9 10">
    <name type="scientific">Thalassovita litoralis</name>
    <dbReference type="NCBI Taxonomy" id="1010611"/>
    <lineage>
        <taxon>Bacteria</taxon>
        <taxon>Pseudomonadati</taxon>
        <taxon>Pseudomonadota</taxon>
        <taxon>Alphaproteobacteria</taxon>
        <taxon>Rhodobacterales</taxon>
        <taxon>Roseobacteraceae</taxon>
        <taxon>Thalassovita</taxon>
    </lineage>
</organism>
<dbReference type="HAMAP" id="MF_00692">
    <property type="entry name" value="SelO"/>
    <property type="match status" value="1"/>
</dbReference>
<feature type="active site" description="Proton acceptor" evidence="8">
    <location>
        <position position="244"/>
    </location>
</feature>
<accession>A0A521FFU4</accession>